<dbReference type="GeneID" id="4100296"/>
<keyword evidence="1" id="KW-1133">Transmembrane helix</keyword>
<sequence length="60" mass="7367">MKFILSNFFIYYIVYLLCPIDIFFDRIKNILKNDIIQFNLFYCFIICLLSKMYYLSIVSD</sequence>
<keyword evidence="2" id="KW-0150">Chloroplast</keyword>
<accession>Q1ACI2</accession>
<name>Q1ACI2_CHAVU</name>
<feature type="transmembrane region" description="Helical" evidence="1">
    <location>
        <begin position="36"/>
        <end position="55"/>
    </location>
</feature>
<protein>
    <submittedName>
        <fullName evidence="2">Uncharacterized protein orf60b</fullName>
    </submittedName>
</protein>
<dbReference type="EMBL" id="DQ229107">
    <property type="protein sequence ID" value="ABA61995.1"/>
    <property type="molecule type" value="Genomic_DNA"/>
</dbReference>
<dbReference type="RefSeq" id="YP_635765.1">
    <property type="nucleotide sequence ID" value="NC_008097.1"/>
</dbReference>
<dbReference type="AlphaFoldDB" id="Q1ACI2"/>
<gene>
    <name evidence="2" type="primary">orf60b</name>
</gene>
<reference evidence="2" key="1">
    <citation type="journal article" date="2006" name="Mol. Biol. Evol.">
        <title>The chloroplast genome sequence of Chara vulgaris sheds new light into the closest green algal relatives of land plants.</title>
        <authorList>
            <person name="Turmel M."/>
            <person name="Otis C."/>
            <person name="Lemieux C."/>
        </authorList>
    </citation>
    <scope>NUCLEOTIDE SEQUENCE</scope>
</reference>
<evidence type="ECO:0000313" key="2">
    <source>
        <dbReference type="EMBL" id="ABA61995.1"/>
    </source>
</evidence>
<keyword evidence="2" id="KW-0934">Plastid</keyword>
<evidence type="ECO:0000256" key="1">
    <source>
        <dbReference type="SAM" id="Phobius"/>
    </source>
</evidence>
<feature type="transmembrane region" description="Helical" evidence="1">
    <location>
        <begin position="6"/>
        <end position="24"/>
    </location>
</feature>
<organism evidence="2">
    <name type="scientific">Chara vulgaris</name>
    <name type="common">Common stonewort</name>
    <dbReference type="NCBI Taxonomy" id="55564"/>
    <lineage>
        <taxon>Eukaryota</taxon>
        <taxon>Viridiplantae</taxon>
        <taxon>Streptophyta</taxon>
        <taxon>Charophyceae</taxon>
        <taxon>Charales</taxon>
        <taxon>Characeae</taxon>
        <taxon>Chara</taxon>
    </lineage>
</organism>
<geneLocation type="chloroplast" evidence="2"/>
<proteinExistence type="predicted"/>
<keyword evidence="1" id="KW-0812">Transmembrane</keyword>
<keyword evidence="1" id="KW-0472">Membrane</keyword>